<name>A0A6J4SAF7_9ACTN</name>
<reference evidence="10" key="1">
    <citation type="submission" date="2020-02" db="EMBL/GenBank/DDBJ databases">
        <authorList>
            <person name="Meier V. D."/>
        </authorList>
    </citation>
    <scope>NUCLEOTIDE SEQUENCE</scope>
    <source>
        <strain evidence="10">AVDCRST_MAG13</strain>
    </source>
</reference>
<dbReference type="Pfam" id="PF01594">
    <property type="entry name" value="AI-2E_transport"/>
    <property type="match status" value="1"/>
</dbReference>
<keyword evidence="6 9" id="KW-1133">Transmembrane helix</keyword>
<evidence type="ECO:0000256" key="5">
    <source>
        <dbReference type="ARBA" id="ARBA00022692"/>
    </source>
</evidence>
<feature type="transmembrane region" description="Helical" evidence="9">
    <location>
        <begin position="245"/>
        <end position="264"/>
    </location>
</feature>
<proteinExistence type="inferred from homology"/>
<feature type="transmembrane region" description="Helical" evidence="9">
    <location>
        <begin position="222"/>
        <end position="240"/>
    </location>
</feature>
<evidence type="ECO:0000256" key="7">
    <source>
        <dbReference type="ARBA" id="ARBA00023136"/>
    </source>
</evidence>
<accession>A0A6J4SAF7</accession>
<evidence type="ECO:0000256" key="3">
    <source>
        <dbReference type="ARBA" id="ARBA00022448"/>
    </source>
</evidence>
<feature type="transmembrane region" description="Helical" evidence="9">
    <location>
        <begin position="9"/>
        <end position="28"/>
    </location>
</feature>
<evidence type="ECO:0000313" key="10">
    <source>
        <dbReference type="EMBL" id="CAA9493204.1"/>
    </source>
</evidence>
<gene>
    <name evidence="10" type="ORF">AVDCRST_MAG13-1849</name>
</gene>
<comment type="similarity">
    <text evidence="2">Belongs to the autoinducer-2 exporter (AI-2E) (TC 2.A.86) family.</text>
</comment>
<protein>
    <recommendedName>
        <fullName evidence="11">AI-2E family transporter</fullName>
    </recommendedName>
</protein>
<dbReference type="GO" id="GO:0055085">
    <property type="term" value="P:transmembrane transport"/>
    <property type="evidence" value="ECO:0007669"/>
    <property type="project" value="TreeGrafter"/>
</dbReference>
<feature type="transmembrane region" description="Helical" evidence="9">
    <location>
        <begin position="156"/>
        <end position="177"/>
    </location>
</feature>
<feature type="transmembrane region" description="Helical" evidence="9">
    <location>
        <begin position="62"/>
        <end position="83"/>
    </location>
</feature>
<feature type="transmembrane region" description="Helical" evidence="9">
    <location>
        <begin position="198"/>
        <end position="216"/>
    </location>
</feature>
<feature type="transmembrane region" description="Helical" evidence="9">
    <location>
        <begin position="303"/>
        <end position="335"/>
    </location>
</feature>
<feature type="region of interest" description="Disordered" evidence="8">
    <location>
        <begin position="350"/>
        <end position="388"/>
    </location>
</feature>
<evidence type="ECO:0000256" key="8">
    <source>
        <dbReference type="SAM" id="MobiDB-lite"/>
    </source>
</evidence>
<feature type="transmembrane region" description="Helical" evidence="9">
    <location>
        <begin position="34"/>
        <end position="55"/>
    </location>
</feature>
<evidence type="ECO:0008006" key="11">
    <source>
        <dbReference type="Google" id="ProtNLM"/>
    </source>
</evidence>
<dbReference type="InterPro" id="IPR002549">
    <property type="entry name" value="AI-2E-like"/>
</dbReference>
<feature type="compositionally biased region" description="Low complexity" evidence="8">
    <location>
        <begin position="371"/>
        <end position="381"/>
    </location>
</feature>
<sequence length="388" mass="41135">MTSRSISAIVLRAVLVVLAVVGTLWLLWLVRGPLSWIVLAIFLAVALSGPVNVLARRMPRALAILLTYLAMLAIPAGILAIIVPTVVRESRGLVDNAPQYAADIQEWVQQNQTLRNLDEDFQITQALTDQARTLPGRAGDAAAALGDVGLGIVNSAFAAITILILSVFLVSSGGQWLRWLINQGPPRHAPRLQRALQGVFTAVGGYVIGALAQATVAGITTWIVLVILGVPNAAALAVVVGLFDLIPLVGATIASVIVGVVTLFNDFPTDTIIWTVWAIFYQQVENTVIQPQIQKRAVDVHPFVVLVAVLFGSSLFGIAGALLAVPFAASIQVIVREWWRYRRELGRVPPRPPASLQMGEAEEGVGGRDLPAPGTQGAPGSTAPPAPA</sequence>
<dbReference type="AlphaFoldDB" id="A0A6J4SAF7"/>
<dbReference type="GO" id="GO:0005886">
    <property type="term" value="C:plasma membrane"/>
    <property type="evidence" value="ECO:0007669"/>
    <property type="project" value="UniProtKB-SubCell"/>
</dbReference>
<keyword evidence="5 9" id="KW-0812">Transmembrane</keyword>
<dbReference type="EMBL" id="CADCVO010000290">
    <property type="protein sequence ID" value="CAA9493204.1"/>
    <property type="molecule type" value="Genomic_DNA"/>
</dbReference>
<evidence type="ECO:0000256" key="1">
    <source>
        <dbReference type="ARBA" id="ARBA00004651"/>
    </source>
</evidence>
<keyword evidence="7 9" id="KW-0472">Membrane</keyword>
<evidence type="ECO:0000256" key="6">
    <source>
        <dbReference type="ARBA" id="ARBA00022989"/>
    </source>
</evidence>
<evidence type="ECO:0000256" key="2">
    <source>
        <dbReference type="ARBA" id="ARBA00009773"/>
    </source>
</evidence>
<evidence type="ECO:0000256" key="9">
    <source>
        <dbReference type="SAM" id="Phobius"/>
    </source>
</evidence>
<keyword evidence="3" id="KW-0813">Transport</keyword>
<comment type="subcellular location">
    <subcellularLocation>
        <location evidence="1">Cell membrane</location>
        <topology evidence="1">Multi-pass membrane protein</topology>
    </subcellularLocation>
</comment>
<keyword evidence="4" id="KW-1003">Cell membrane</keyword>
<dbReference type="PANTHER" id="PTHR21716:SF53">
    <property type="entry name" value="PERMEASE PERM-RELATED"/>
    <property type="match status" value="1"/>
</dbReference>
<dbReference type="PANTHER" id="PTHR21716">
    <property type="entry name" value="TRANSMEMBRANE PROTEIN"/>
    <property type="match status" value="1"/>
</dbReference>
<organism evidence="10">
    <name type="scientific">uncultured Solirubrobacteraceae bacterium</name>
    <dbReference type="NCBI Taxonomy" id="1162706"/>
    <lineage>
        <taxon>Bacteria</taxon>
        <taxon>Bacillati</taxon>
        <taxon>Actinomycetota</taxon>
        <taxon>Thermoleophilia</taxon>
        <taxon>Solirubrobacterales</taxon>
        <taxon>Solirubrobacteraceae</taxon>
        <taxon>environmental samples</taxon>
    </lineage>
</organism>
<evidence type="ECO:0000256" key="4">
    <source>
        <dbReference type="ARBA" id="ARBA00022475"/>
    </source>
</evidence>